<dbReference type="PANTHER" id="PTHR41878">
    <property type="entry name" value="LEXA REPRESSOR-RELATED"/>
    <property type="match status" value="1"/>
</dbReference>
<protein>
    <submittedName>
        <fullName evidence="2">Plasmid pRiA4b ORF-3 family protein</fullName>
    </submittedName>
</protein>
<organism evidence="2 3">
    <name type="scientific">Fodinibius halophilus</name>
    <dbReference type="NCBI Taxonomy" id="1736908"/>
    <lineage>
        <taxon>Bacteria</taxon>
        <taxon>Pseudomonadati</taxon>
        <taxon>Balneolota</taxon>
        <taxon>Balneolia</taxon>
        <taxon>Balneolales</taxon>
        <taxon>Balneolaceae</taxon>
        <taxon>Fodinibius</taxon>
    </lineage>
</organism>
<keyword evidence="3" id="KW-1185">Reference proteome</keyword>
<comment type="caution">
    <text evidence="2">The sequence shown here is derived from an EMBL/GenBank/DDBJ whole genome shotgun (WGS) entry which is preliminary data.</text>
</comment>
<dbReference type="SUPFAM" id="SSF159941">
    <property type="entry name" value="MM3350-like"/>
    <property type="match status" value="1"/>
</dbReference>
<proteinExistence type="predicted"/>
<dbReference type="PANTHER" id="PTHR41878:SF1">
    <property type="entry name" value="TNPR PROTEIN"/>
    <property type="match status" value="1"/>
</dbReference>
<evidence type="ECO:0000313" key="2">
    <source>
        <dbReference type="EMBL" id="NGP88016.1"/>
    </source>
</evidence>
<dbReference type="Pfam" id="PF07929">
    <property type="entry name" value="PRiA4_ORF3"/>
    <property type="match status" value="1"/>
</dbReference>
<dbReference type="EMBL" id="JAALLS010000006">
    <property type="protein sequence ID" value="NGP88016.1"/>
    <property type="molecule type" value="Genomic_DNA"/>
</dbReference>
<dbReference type="InterPro" id="IPR012912">
    <property type="entry name" value="Plasmid_pRiA4b_Orf3-like"/>
</dbReference>
<dbReference type="Proteomes" id="UP000479132">
    <property type="component" value="Unassembled WGS sequence"/>
</dbReference>
<accession>A0A6M1SWT1</accession>
<dbReference type="RefSeq" id="WP_165267312.1">
    <property type="nucleotide sequence ID" value="NZ_JAALLS010000006.1"/>
</dbReference>
<evidence type="ECO:0000313" key="3">
    <source>
        <dbReference type="Proteomes" id="UP000479132"/>
    </source>
</evidence>
<dbReference type="Gene3D" id="3.10.290.30">
    <property type="entry name" value="MM3350-like"/>
    <property type="match status" value="1"/>
</dbReference>
<dbReference type="InterPro" id="IPR024047">
    <property type="entry name" value="MM3350-like_sf"/>
</dbReference>
<reference evidence="2 3" key="1">
    <citation type="submission" date="2020-02" db="EMBL/GenBank/DDBJ databases">
        <title>Aliifodinibius halophilus 2W32, complete genome.</title>
        <authorList>
            <person name="Li Y."/>
            <person name="Wu S."/>
        </authorList>
    </citation>
    <scope>NUCLEOTIDE SEQUENCE [LARGE SCALE GENOMIC DNA]</scope>
    <source>
        <strain evidence="2 3">2W32</strain>
    </source>
</reference>
<feature type="domain" description="Plasmid pRiA4b Orf3-like" evidence="1">
    <location>
        <begin position="7"/>
        <end position="187"/>
    </location>
</feature>
<evidence type="ECO:0000259" key="1">
    <source>
        <dbReference type="Pfam" id="PF07929"/>
    </source>
</evidence>
<sequence>MNNQQSKIYRFKISLLDIEPQIWRIIEVPQEYTFWDLHVAIQDAMGWLDYHLHSFEPTVSGKSSPKPIGLPETPNDDMFLAGWTIPIKKYFESKGDTARYEYDFGDGWLHQIELLAIESIESTISYPRCTDGERACPPEDCGGVPGYYRLIEIIAEPSNNEYETMRQWLKGHDEKYFPYDPDEFDPQSVNFRDPQKRWNIIMGLES</sequence>
<dbReference type="AlphaFoldDB" id="A0A6M1SWT1"/>
<gene>
    <name evidence="2" type="ORF">G3569_06595</name>
</gene>
<name>A0A6M1SWT1_9BACT</name>